<dbReference type="GO" id="GO:0005886">
    <property type="term" value="C:plasma membrane"/>
    <property type="evidence" value="ECO:0007669"/>
    <property type="project" value="TreeGrafter"/>
</dbReference>
<reference evidence="3 4" key="1">
    <citation type="submission" date="2019-01" db="EMBL/GenBank/DDBJ databases">
        <title>Draft genome sequence of Dictyobacter sp. Uno17.</title>
        <authorList>
            <person name="Wang C.M."/>
            <person name="Zheng Y."/>
            <person name="Sakai Y."/>
            <person name="Abe K."/>
            <person name="Yokota A."/>
            <person name="Yabe S."/>
        </authorList>
    </citation>
    <scope>NUCLEOTIDE SEQUENCE [LARGE SCALE GENOMIC DNA]</scope>
    <source>
        <strain evidence="3 4">Uno17</strain>
    </source>
</reference>
<protein>
    <recommendedName>
        <fullName evidence="5">Nitroreductase</fullName>
    </recommendedName>
</protein>
<organism evidence="3 4">
    <name type="scientific">Dictyobacter arantiisoli</name>
    <dbReference type="NCBI Taxonomy" id="2014874"/>
    <lineage>
        <taxon>Bacteria</taxon>
        <taxon>Bacillati</taxon>
        <taxon>Chloroflexota</taxon>
        <taxon>Ktedonobacteria</taxon>
        <taxon>Ktedonobacterales</taxon>
        <taxon>Dictyobacteraceae</taxon>
        <taxon>Dictyobacter</taxon>
    </lineage>
</organism>
<dbReference type="Pfam" id="PF04075">
    <property type="entry name" value="F420H2_quin_red"/>
    <property type="match status" value="1"/>
</dbReference>
<evidence type="ECO:0000256" key="2">
    <source>
        <dbReference type="ARBA" id="ARBA00049106"/>
    </source>
</evidence>
<dbReference type="InterPro" id="IPR012349">
    <property type="entry name" value="Split_barrel_FMN-bd"/>
</dbReference>
<sequence>MSTPNQADQNLNQQVMQEFRANKGTLGGVFEGVPVLLLHTMGVKSGEDRVNPTGYITEGDHWFVMASNNGRPRYPGWYYNLLANPQASIELGEEVVNVRASLVPKPEWDRFYAQALSLSSHFALNLEQTKGIREIPVIRLTRTNS</sequence>
<comment type="caution">
    <text evidence="3">The sequence shown here is derived from an EMBL/GenBank/DDBJ whole genome shotgun (WGS) entry which is preliminary data.</text>
</comment>
<evidence type="ECO:0000313" key="4">
    <source>
        <dbReference type="Proteomes" id="UP000322530"/>
    </source>
</evidence>
<proteinExistence type="inferred from homology"/>
<dbReference type="Gene3D" id="2.30.110.10">
    <property type="entry name" value="Electron Transport, Fmn-binding Protein, Chain A"/>
    <property type="match status" value="1"/>
</dbReference>
<dbReference type="OrthoDB" id="162096at2"/>
<gene>
    <name evidence="3" type="ORF">KDI_00100</name>
</gene>
<accession>A0A5A5T5K4</accession>
<dbReference type="AlphaFoldDB" id="A0A5A5T5K4"/>
<name>A0A5A5T5K4_9CHLR</name>
<keyword evidence="4" id="KW-1185">Reference proteome</keyword>
<dbReference type="PANTHER" id="PTHR39428">
    <property type="entry name" value="F420H(2)-DEPENDENT QUINONE REDUCTASE RV1261C"/>
    <property type="match status" value="1"/>
</dbReference>
<evidence type="ECO:0000256" key="1">
    <source>
        <dbReference type="ARBA" id="ARBA00008710"/>
    </source>
</evidence>
<dbReference type="InterPro" id="IPR004378">
    <property type="entry name" value="F420H2_quin_Rdtase"/>
</dbReference>
<evidence type="ECO:0008006" key="5">
    <source>
        <dbReference type="Google" id="ProtNLM"/>
    </source>
</evidence>
<dbReference type="EMBL" id="BIXY01000001">
    <property type="protein sequence ID" value="GCF06446.1"/>
    <property type="molecule type" value="Genomic_DNA"/>
</dbReference>
<comment type="catalytic activity">
    <reaction evidence="2">
        <text>oxidized coenzyme F420-(gamma-L-Glu)(n) + a quinol + H(+) = reduced coenzyme F420-(gamma-L-Glu)(n) + a quinone</text>
        <dbReference type="Rhea" id="RHEA:39663"/>
        <dbReference type="Rhea" id="RHEA-COMP:12939"/>
        <dbReference type="Rhea" id="RHEA-COMP:14378"/>
        <dbReference type="ChEBI" id="CHEBI:15378"/>
        <dbReference type="ChEBI" id="CHEBI:24646"/>
        <dbReference type="ChEBI" id="CHEBI:132124"/>
        <dbReference type="ChEBI" id="CHEBI:133980"/>
        <dbReference type="ChEBI" id="CHEBI:139511"/>
    </reaction>
</comment>
<dbReference type="RefSeq" id="WP_149399042.1">
    <property type="nucleotide sequence ID" value="NZ_BIXY01000001.1"/>
</dbReference>
<dbReference type="Proteomes" id="UP000322530">
    <property type="component" value="Unassembled WGS sequence"/>
</dbReference>
<dbReference type="GO" id="GO:0070967">
    <property type="term" value="F:coenzyme F420 binding"/>
    <property type="evidence" value="ECO:0007669"/>
    <property type="project" value="TreeGrafter"/>
</dbReference>
<evidence type="ECO:0000313" key="3">
    <source>
        <dbReference type="EMBL" id="GCF06446.1"/>
    </source>
</evidence>
<dbReference type="GO" id="GO:0016491">
    <property type="term" value="F:oxidoreductase activity"/>
    <property type="evidence" value="ECO:0007669"/>
    <property type="project" value="InterPro"/>
</dbReference>
<dbReference type="NCBIfam" id="TIGR00026">
    <property type="entry name" value="hi_GC_TIGR00026"/>
    <property type="match status" value="1"/>
</dbReference>
<dbReference type="PANTHER" id="PTHR39428:SF1">
    <property type="entry name" value="F420H(2)-DEPENDENT QUINONE REDUCTASE RV1261C"/>
    <property type="match status" value="1"/>
</dbReference>
<comment type="similarity">
    <text evidence="1">Belongs to the F420H(2)-dependent quinone reductase family.</text>
</comment>